<comment type="caution">
    <text evidence="1">The sequence shown here is derived from an EMBL/GenBank/DDBJ whole genome shotgun (WGS) entry which is preliminary data.</text>
</comment>
<reference evidence="1 2" key="1">
    <citation type="submission" date="2019-06" db="EMBL/GenBank/DDBJ databases">
        <authorList>
            <person name="Deangelis K."/>
            <person name="Huntemann M."/>
            <person name="Clum A."/>
            <person name="Pillay M."/>
            <person name="Palaniappan K."/>
            <person name="Varghese N."/>
            <person name="Mikhailova N."/>
            <person name="Stamatis D."/>
            <person name="Reddy T."/>
            <person name="Daum C."/>
            <person name="Shapiro N."/>
            <person name="Ivanova N."/>
            <person name="Kyrpides N."/>
            <person name="Woyke T."/>
        </authorList>
    </citation>
    <scope>NUCLEOTIDE SEQUENCE [LARGE SCALE GENOMIC DNA]</scope>
    <source>
        <strain evidence="1 2">106R</strain>
    </source>
</reference>
<dbReference type="Proteomes" id="UP000320710">
    <property type="component" value="Unassembled WGS sequence"/>
</dbReference>
<dbReference type="EMBL" id="VFMJ01000001">
    <property type="protein sequence ID" value="TQI84834.1"/>
    <property type="molecule type" value="Genomic_DNA"/>
</dbReference>
<dbReference type="AlphaFoldDB" id="A0AA46K544"/>
<proteinExistence type="predicted"/>
<protein>
    <submittedName>
        <fullName evidence="1">Uncharacterized protein</fullName>
    </submittedName>
</protein>
<gene>
    <name evidence="1" type="ORF">FHU12_2357</name>
</gene>
<dbReference type="RefSeq" id="WP_141969481.1">
    <property type="nucleotide sequence ID" value="NZ_VFMJ01000001.1"/>
</dbReference>
<organism evidence="1 2">
    <name type="scientific">Serratia marcescens</name>
    <dbReference type="NCBI Taxonomy" id="615"/>
    <lineage>
        <taxon>Bacteria</taxon>
        <taxon>Pseudomonadati</taxon>
        <taxon>Pseudomonadota</taxon>
        <taxon>Gammaproteobacteria</taxon>
        <taxon>Enterobacterales</taxon>
        <taxon>Yersiniaceae</taxon>
        <taxon>Serratia</taxon>
    </lineage>
</organism>
<accession>A0AA46K544</accession>
<evidence type="ECO:0000313" key="1">
    <source>
        <dbReference type="EMBL" id="TQI84834.1"/>
    </source>
</evidence>
<reference evidence="1 2" key="2">
    <citation type="submission" date="2019-07" db="EMBL/GenBank/DDBJ databases">
        <title>Investigation of anaerobic lignin degradation for improved lignocellulosic biofuels.</title>
        <authorList>
            <person name="Deangelis K.PhD."/>
        </authorList>
    </citation>
    <scope>NUCLEOTIDE SEQUENCE [LARGE SCALE GENOMIC DNA]</scope>
    <source>
        <strain evidence="1 2">106R</strain>
    </source>
</reference>
<name>A0AA46K544_SERMA</name>
<evidence type="ECO:0000313" key="2">
    <source>
        <dbReference type="Proteomes" id="UP000320710"/>
    </source>
</evidence>
<sequence length="153" mass="16830">MATDLVCFAYPSLLRPGMRAGGIYQPEPLIADVITGDKYTLIVTAGLALTVGKQITTEIDILFENSSVIIDEHSNANGYLENPFSEVTDDFKVVYLSSMFVKNVTFPRHGCYTIRVSLYMTNAEGDKISPPIDQLDTYFYVSSVSGRRDGAAL</sequence>